<accession>A0A7J8ZH22</accession>
<name>A0A7J8ZH22_9ROSI</name>
<protein>
    <submittedName>
        <fullName evidence="1">Uncharacterized protein</fullName>
    </submittedName>
</protein>
<dbReference type="EMBL" id="JABEZV010000005">
    <property type="protein sequence ID" value="MBA0711068.1"/>
    <property type="molecule type" value="Genomic_DNA"/>
</dbReference>
<organism evidence="1 2">
    <name type="scientific">Gossypium laxum</name>
    <dbReference type="NCBI Taxonomy" id="34288"/>
    <lineage>
        <taxon>Eukaryota</taxon>
        <taxon>Viridiplantae</taxon>
        <taxon>Streptophyta</taxon>
        <taxon>Embryophyta</taxon>
        <taxon>Tracheophyta</taxon>
        <taxon>Spermatophyta</taxon>
        <taxon>Magnoliopsida</taxon>
        <taxon>eudicotyledons</taxon>
        <taxon>Gunneridae</taxon>
        <taxon>Pentapetalae</taxon>
        <taxon>rosids</taxon>
        <taxon>malvids</taxon>
        <taxon>Malvales</taxon>
        <taxon>Malvaceae</taxon>
        <taxon>Malvoideae</taxon>
        <taxon>Gossypium</taxon>
    </lineage>
</organism>
<dbReference type="AlphaFoldDB" id="A0A7J8ZH22"/>
<sequence>MISILMIVTLLIVTLIWSF</sequence>
<keyword evidence="2" id="KW-1185">Reference proteome</keyword>
<proteinExistence type="predicted"/>
<evidence type="ECO:0000313" key="2">
    <source>
        <dbReference type="Proteomes" id="UP000593574"/>
    </source>
</evidence>
<evidence type="ECO:0000313" key="1">
    <source>
        <dbReference type="EMBL" id="MBA0711068.1"/>
    </source>
</evidence>
<comment type="caution">
    <text evidence="1">The sequence shown here is derived from an EMBL/GenBank/DDBJ whole genome shotgun (WGS) entry which is preliminary data.</text>
</comment>
<gene>
    <name evidence="1" type="ORF">Golax_010300</name>
</gene>
<reference evidence="1 2" key="1">
    <citation type="journal article" date="2019" name="Genome Biol. Evol.">
        <title>Insights into the evolution of the New World diploid cottons (Gossypium, subgenus Houzingenia) based on genome sequencing.</title>
        <authorList>
            <person name="Grover C.E."/>
            <person name="Arick M.A. 2nd"/>
            <person name="Thrash A."/>
            <person name="Conover J.L."/>
            <person name="Sanders W.S."/>
            <person name="Peterson D.G."/>
            <person name="Frelichowski J.E."/>
            <person name="Scheffler J.A."/>
            <person name="Scheffler B.E."/>
            <person name="Wendel J.F."/>
        </authorList>
    </citation>
    <scope>NUCLEOTIDE SEQUENCE [LARGE SCALE GENOMIC DNA]</scope>
    <source>
        <strain evidence="1">4</strain>
        <tissue evidence="1">Leaf</tissue>
    </source>
</reference>
<dbReference type="Proteomes" id="UP000593574">
    <property type="component" value="Unassembled WGS sequence"/>
</dbReference>